<evidence type="ECO:0000313" key="3">
    <source>
        <dbReference type="Proteomes" id="UP000609879"/>
    </source>
</evidence>
<dbReference type="EMBL" id="BOMI01000202">
    <property type="protein sequence ID" value="GID80729.1"/>
    <property type="molecule type" value="Genomic_DNA"/>
</dbReference>
<protein>
    <recommendedName>
        <fullName evidence="1">Iminophenyl-pyruvate dimer synthase domain-containing protein</fullName>
    </recommendedName>
</protein>
<dbReference type="Pfam" id="PF12902">
    <property type="entry name" value="Ferritin-like"/>
    <property type="match status" value="1"/>
</dbReference>
<evidence type="ECO:0000313" key="2">
    <source>
        <dbReference type="EMBL" id="GID80729.1"/>
    </source>
</evidence>
<gene>
    <name evidence="2" type="ORF">Ade02nite_93700</name>
</gene>
<keyword evidence="3" id="KW-1185">Reference proteome</keyword>
<sequence>MEEAGGLRDKAGMSIDTREELIDALVEASEVEHGVLLQYLFAAYSLKKRADEGLGPVQQEKVRRWAGALLSVARQEMAHLGCVCNLMSAIGGAPRLGRPNFPQPADRYYPFDFRLRPYGDEALYQFILFELPEGEPPPEPPGARVGRAGDVVPDPLAYEFLGELYGKIRHGFEVIAERELFIGPRFAQDTDDWSNRFSLRLVTDRRTALAAIDAIVLEGEGAPESRTPSHYATFLALRKALAAEPFEPARPVAWDPRTRSHPDAPDAGTLITEPRTVRVAELANSVYRSMLMMLLQYYSFGGESPAQRDALRMGLRNLMSGVFRPLAEVLTELPVAPDATGGTAGAPFEIYAEVQIATQPANRWPILLERLDSAADAASKLGTELPRLAFLGESLRWLGHNLRGVA</sequence>
<comment type="caution">
    <text evidence="2">The sequence shown here is derived from an EMBL/GenBank/DDBJ whole genome shotgun (WGS) entry which is preliminary data.</text>
</comment>
<reference evidence="2 3" key="1">
    <citation type="submission" date="2021-01" db="EMBL/GenBank/DDBJ databases">
        <title>Whole genome shotgun sequence of Actinoplanes deccanensis NBRC 13994.</title>
        <authorList>
            <person name="Komaki H."/>
            <person name="Tamura T."/>
        </authorList>
    </citation>
    <scope>NUCLEOTIDE SEQUENCE [LARGE SCALE GENOMIC DNA]</scope>
    <source>
        <strain evidence="2 3">NBRC 13994</strain>
    </source>
</reference>
<dbReference type="Gene3D" id="1.20.1260.10">
    <property type="match status" value="1"/>
</dbReference>
<evidence type="ECO:0000259" key="1">
    <source>
        <dbReference type="Pfam" id="PF12902"/>
    </source>
</evidence>
<proteinExistence type="predicted"/>
<dbReference type="Proteomes" id="UP000609879">
    <property type="component" value="Unassembled WGS sequence"/>
</dbReference>
<accession>A0ABQ3YL53</accession>
<dbReference type="InterPro" id="IPR026820">
    <property type="entry name" value="VioB/RebD_dom"/>
</dbReference>
<organism evidence="2 3">
    <name type="scientific">Paractinoplanes deccanensis</name>
    <dbReference type="NCBI Taxonomy" id="113561"/>
    <lineage>
        <taxon>Bacteria</taxon>
        <taxon>Bacillati</taxon>
        <taxon>Actinomycetota</taxon>
        <taxon>Actinomycetes</taxon>
        <taxon>Micromonosporales</taxon>
        <taxon>Micromonosporaceae</taxon>
        <taxon>Paractinoplanes</taxon>
    </lineage>
</organism>
<name>A0ABQ3YL53_9ACTN</name>
<feature type="domain" description="Iminophenyl-pyruvate dimer synthase" evidence="1">
    <location>
        <begin position="26"/>
        <end position="238"/>
    </location>
</feature>
<dbReference type="InterPro" id="IPR012347">
    <property type="entry name" value="Ferritin-like"/>
</dbReference>